<dbReference type="PANTHER" id="PTHR30471">
    <property type="entry name" value="DNA REPAIR PROTEIN RADC"/>
    <property type="match status" value="1"/>
</dbReference>
<gene>
    <name evidence="7" type="ORF">ACFSRZ_06695</name>
</gene>
<dbReference type="PROSITE" id="PS50249">
    <property type="entry name" value="MPN"/>
    <property type="match status" value="1"/>
</dbReference>
<organism evidence="7 8">
    <name type="scientific">Pseudotenacibaculum haliotis</name>
    <dbReference type="NCBI Taxonomy" id="1862138"/>
    <lineage>
        <taxon>Bacteria</taxon>
        <taxon>Pseudomonadati</taxon>
        <taxon>Bacteroidota</taxon>
        <taxon>Flavobacteriia</taxon>
        <taxon>Flavobacteriales</taxon>
        <taxon>Flavobacteriaceae</taxon>
        <taxon>Pseudotenacibaculum</taxon>
    </lineage>
</organism>
<evidence type="ECO:0000256" key="2">
    <source>
        <dbReference type="ARBA" id="ARBA00022723"/>
    </source>
</evidence>
<evidence type="ECO:0000313" key="8">
    <source>
        <dbReference type="Proteomes" id="UP001597508"/>
    </source>
</evidence>
<evidence type="ECO:0000256" key="5">
    <source>
        <dbReference type="ARBA" id="ARBA00023049"/>
    </source>
</evidence>
<evidence type="ECO:0000256" key="4">
    <source>
        <dbReference type="ARBA" id="ARBA00022833"/>
    </source>
</evidence>
<dbReference type="PROSITE" id="PS01302">
    <property type="entry name" value="UPF0758"/>
    <property type="match status" value="1"/>
</dbReference>
<comment type="caution">
    <text evidence="7">The sequence shown here is derived from an EMBL/GenBank/DDBJ whole genome shotgun (WGS) entry which is preliminary data.</text>
</comment>
<dbReference type="Gene3D" id="3.40.140.10">
    <property type="entry name" value="Cytidine Deaminase, domain 2"/>
    <property type="match status" value="1"/>
</dbReference>
<dbReference type="InterPro" id="IPR001405">
    <property type="entry name" value="UPF0758"/>
</dbReference>
<dbReference type="SUPFAM" id="SSF102712">
    <property type="entry name" value="JAB1/MPN domain"/>
    <property type="match status" value="1"/>
</dbReference>
<keyword evidence="2" id="KW-0479">Metal-binding</keyword>
<protein>
    <submittedName>
        <fullName evidence="7">JAB domain-containing protein</fullName>
    </submittedName>
</protein>
<evidence type="ECO:0000313" key="7">
    <source>
        <dbReference type="EMBL" id="MFD2567054.1"/>
    </source>
</evidence>
<keyword evidence="4" id="KW-0862">Zinc</keyword>
<dbReference type="InterPro" id="IPR025657">
    <property type="entry name" value="RadC_JAB"/>
</dbReference>
<dbReference type="RefSeq" id="WP_379665764.1">
    <property type="nucleotide sequence ID" value="NZ_JBHULH010000003.1"/>
</dbReference>
<keyword evidence="5" id="KW-0482">Metalloprotease</keyword>
<proteinExistence type="predicted"/>
<keyword evidence="8" id="KW-1185">Reference proteome</keyword>
<sequence length="139" mass="15987">MNVRIPKDEDIRVANSSDIARIMRRVLLRQNRLHRKKEYFWSIGLNTAHDIEYIELLTIGTLNKNNVDPVEVFNFAVAKKCKKIILCHNHPSGNLQPSEADIQLTKTIIRGAETLKMEVLDHIIICEDEDYTSVFGLLS</sequence>
<dbReference type="InterPro" id="IPR037518">
    <property type="entry name" value="MPN"/>
</dbReference>
<dbReference type="EMBL" id="JBHULH010000003">
    <property type="protein sequence ID" value="MFD2567054.1"/>
    <property type="molecule type" value="Genomic_DNA"/>
</dbReference>
<evidence type="ECO:0000256" key="3">
    <source>
        <dbReference type="ARBA" id="ARBA00022801"/>
    </source>
</evidence>
<dbReference type="Pfam" id="PF04002">
    <property type="entry name" value="RadC"/>
    <property type="match status" value="1"/>
</dbReference>
<reference evidence="8" key="1">
    <citation type="journal article" date="2019" name="Int. J. Syst. Evol. Microbiol.">
        <title>The Global Catalogue of Microorganisms (GCM) 10K type strain sequencing project: providing services to taxonomists for standard genome sequencing and annotation.</title>
        <authorList>
            <consortium name="The Broad Institute Genomics Platform"/>
            <consortium name="The Broad Institute Genome Sequencing Center for Infectious Disease"/>
            <person name="Wu L."/>
            <person name="Ma J."/>
        </authorList>
    </citation>
    <scope>NUCLEOTIDE SEQUENCE [LARGE SCALE GENOMIC DNA]</scope>
    <source>
        <strain evidence="8">KCTC 52127</strain>
    </source>
</reference>
<evidence type="ECO:0000256" key="1">
    <source>
        <dbReference type="ARBA" id="ARBA00022670"/>
    </source>
</evidence>
<keyword evidence="1" id="KW-0645">Protease</keyword>
<dbReference type="Proteomes" id="UP001597508">
    <property type="component" value="Unassembled WGS sequence"/>
</dbReference>
<dbReference type="InterPro" id="IPR020891">
    <property type="entry name" value="UPF0758_CS"/>
</dbReference>
<name>A0ABW5LR36_9FLAO</name>
<dbReference type="PANTHER" id="PTHR30471:SF3">
    <property type="entry name" value="UPF0758 PROTEIN YEES-RELATED"/>
    <property type="match status" value="1"/>
</dbReference>
<accession>A0ABW5LR36</accession>
<dbReference type="CDD" id="cd08071">
    <property type="entry name" value="MPN_DUF2466"/>
    <property type="match status" value="1"/>
</dbReference>
<evidence type="ECO:0000259" key="6">
    <source>
        <dbReference type="PROSITE" id="PS50249"/>
    </source>
</evidence>
<feature type="domain" description="MPN" evidence="6">
    <location>
        <begin position="12"/>
        <end position="139"/>
    </location>
</feature>
<keyword evidence="3" id="KW-0378">Hydrolase</keyword>